<evidence type="ECO:0000256" key="1">
    <source>
        <dbReference type="SAM" id="Phobius"/>
    </source>
</evidence>
<proteinExistence type="predicted"/>
<name>A0A6I0ETM5_9FIRM</name>
<keyword evidence="1" id="KW-1133">Transmembrane helix</keyword>
<evidence type="ECO:0000313" key="3">
    <source>
        <dbReference type="Proteomes" id="UP000468766"/>
    </source>
</evidence>
<organism evidence="2 3">
    <name type="scientific">Heliorestis acidaminivorans</name>
    <dbReference type="NCBI Taxonomy" id="553427"/>
    <lineage>
        <taxon>Bacteria</taxon>
        <taxon>Bacillati</taxon>
        <taxon>Bacillota</taxon>
        <taxon>Clostridia</taxon>
        <taxon>Eubacteriales</taxon>
        <taxon>Heliobacteriaceae</taxon>
        <taxon>Heliorestis</taxon>
    </lineage>
</organism>
<dbReference type="EMBL" id="WBXO01000003">
    <property type="protein sequence ID" value="KAB2953439.1"/>
    <property type="molecule type" value="Genomic_DNA"/>
</dbReference>
<dbReference type="Proteomes" id="UP000468766">
    <property type="component" value="Unassembled WGS sequence"/>
</dbReference>
<protein>
    <recommendedName>
        <fullName evidence="4">AEC family transporter</fullName>
    </recommendedName>
</protein>
<evidence type="ECO:0000313" key="2">
    <source>
        <dbReference type="EMBL" id="KAB2953439.1"/>
    </source>
</evidence>
<gene>
    <name evidence="2" type="ORF">F9B85_05900</name>
</gene>
<feature type="transmembrane region" description="Helical" evidence="1">
    <location>
        <begin position="52"/>
        <end position="73"/>
    </location>
</feature>
<reference evidence="2 3" key="1">
    <citation type="submission" date="2019-10" db="EMBL/GenBank/DDBJ databases">
        <title>Whole-genome sequence of the extremophile Heliorestis acidaminivorans DSM 24790.</title>
        <authorList>
            <person name="Kyndt J.A."/>
            <person name="Meyer T.E."/>
        </authorList>
    </citation>
    <scope>NUCLEOTIDE SEQUENCE [LARGE SCALE GENOMIC DNA]</scope>
    <source>
        <strain evidence="2 3">DSM 24790</strain>
    </source>
</reference>
<accession>A0A6I0ETM5</accession>
<dbReference type="RefSeq" id="WP_151619458.1">
    <property type="nucleotide sequence ID" value="NZ_WBXO01000003.1"/>
</dbReference>
<keyword evidence="1" id="KW-0472">Membrane</keyword>
<comment type="caution">
    <text evidence="2">The sequence shown here is derived from an EMBL/GenBank/DDBJ whole genome shotgun (WGS) entry which is preliminary data.</text>
</comment>
<evidence type="ECO:0008006" key="4">
    <source>
        <dbReference type="Google" id="ProtNLM"/>
    </source>
</evidence>
<dbReference type="AlphaFoldDB" id="A0A6I0ETM5"/>
<keyword evidence="1" id="KW-0812">Transmembrane</keyword>
<feature type="transmembrane region" description="Helical" evidence="1">
    <location>
        <begin position="26"/>
        <end position="45"/>
    </location>
</feature>
<keyword evidence="3" id="KW-1185">Reference proteome</keyword>
<dbReference type="OrthoDB" id="9798064at2"/>
<sequence length="80" mass="8612">MILAPLLTLLVWYVLAGKTGIEITVSILEAAMAPMITAAIIVASYKIKSNLATMMIGIGIPLSIFSLAIWYYVLTQLGLL</sequence>